<evidence type="ECO:0000313" key="2">
    <source>
        <dbReference type="Proteomes" id="UP001159363"/>
    </source>
</evidence>
<keyword evidence="2" id="KW-1185">Reference proteome</keyword>
<reference evidence="1 2" key="1">
    <citation type="submission" date="2023-02" db="EMBL/GenBank/DDBJ databases">
        <title>LHISI_Scaffold_Assembly.</title>
        <authorList>
            <person name="Stuart O.P."/>
            <person name="Cleave R."/>
            <person name="Magrath M.J.L."/>
            <person name="Mikheyev A.S."/>
        </authorList>
    </citation>
    <scope>NUCLEOTIDE SEQUENCE [LARGE SCALE GENOMIC DNA]</scope>
    <source>
        <strain evidence="1">Daus_M_001</strain>
        <tissue evidence="1">Leg muscle</tissue>
    </source>
</reference>
<gene>
    <name evidence="1" type="ORF">PR048_033195</name>
</gene>
<accession>A0ABQ9FZK9</accession>
<name>A0ABQ9FZK9_9NEOP</name>
<protein>
    <submittedName>
        <fullName evidence="1">Uncharacterized protein</fullName>
    </submittedName>
</protein>
<organism evidence="1 2">
    <name type="scientific">Dryococelus australis</name>
    <dbReference type="NCBI Taxonomy" id="614101"/>
    <lineage>
        <taxon>Eukaryota</taxon>
        <taxon>Metazoa</taxon>
        <taxon>Ecdysozoa</taxon>
        <taxon>Arthropoda</taxon>
        <taxon>Hexapoda</taxon>
        <taxon>Insecta</taxon>
        <taxon>Pterygota</taxon>
        <taxon>Neoptera</taxon>
        <taxon>Polyneoptera</taxon>
        <taxon>Phasmatodea</taxon>
        <taxon>Verophasmatodea</taxon>
        <taxon>Anareolatae</taxon>
        <taxon>Phasmatidae</taxon>
        <taxon>Eurycanthinae</taxon>
        <taxon>Dryococelus</taxon>
    </lineage>
</organism>
<dbReference type="Proteomes" id="UP001159363">
    <property type="component" value="Chromosome 16"/>
</dbReference>
<proteinExistence type="predicted"/>
<evidence type="ECO:0000313" key="1">
    <source>
        <dbReference type="EMBL" id="KAJ8865675.1"/>
    </source>
</evidence>
<comment type="caution">
    <text evidence="1">The sequence shown here is derived from an EMBL/GenBank/DDBJ whole genome shotgun (WGS) entry which is preliminary data.</text>
</comment>
<sequence length="385" mass="41422">MINFNISPERKFPLVPIPTEPVLISLECSPFDNSEAASYSSEDPFELVLRSVTKTKPAIQSVEVQNEKSVGMWKPVDYSKLSDEAETSYTARVVATGQSQSLVQALAIEGLSNFSCNENVTCIMDISDPTGFDTSSEFTKSPVTADKSVERSNGFLKLNANADDEKESAVLERDITTLVNEKLNSCIQMVLNRSCSKLQQEGSASVRELRRSLADTWHTSDFKGAEFQNKQASCVRKSLHLSLDNTTAKASYLLRGGMEMSGCATSSSDASTTGSVFNRGFLCNASSDARSMTSQVSGTSHSSAGTSVFPLGCSNAAVTSVNVRRWLNTADGRMRALSCDKDFTCMSPSADCPLPSPAHSAHVLNNSSLSSVFSPPLVTKPGTYT</sequence>
<dbReference type="EMBL" id="JARBHB010000017">
    <property type="protein sequence ID" value="KAJ8865675.1"/>
    <property type="molecule type" value="Genomic_DNA"/>
</dbReference>